<dbReference type="EMBL" id="AMGM01000283">
    <property type="protein sequence ID" value="EKB47170.1"/>
    <property type="molecule type" value="Genomic_DNA"/>
</dbReference>
<proteinExistence type="predicted"/>
<dbReference type="Proteomes" id="UP000004478">
    <property type="component" value="Unassembled WGS sequence"/>
</dbReference>
<name>K1KSN0_CECL9</name>
<accession>K1KSN0</accession>
<organism evidence="1 2">
    <name type="scientific">Cecembia lonarensis (strain CCUG 58316 / KCTC 22772 / LW9)</name>
    <dbReference type="NCBI Taxonomy" id="1225176"/>
    <lineage>
        <taxon>Bacteria</taxon>
        <taxon>Pseudomonadati</taxon>
        <taxon>Bacteroidota</taxon>
        <taxon>Cytophagia</taxon>
        <taxon>Cytophagales</taxon>
        <taxon>Cyclobacteriaceae</taxon>
        <taxon>Cecembia</taxon>
    </lineage>
</organism>
<keyword evidence="2" id="KW-1185">Reference proteome</keyword>
<reference evidence="1 2" key="1">
    <citation type="journal article" date="2012" name="J. Bacteriol.">
        <title>Draft Genome Sequence of Cecembia lonarensis Strain LW9T, Isolated from Lonar Lake, a Haloalkaline Lake in India.</title>
        <authorList>
            <person name="Shivaji S."/>
            <person name="Ara S."/>
            <person name="Singh A."/>
            <person name="Pinnaka A.K."/>
        </authorList>
    </citation>
    <scope>NUCLEOTIDE SEQUENCE [LARGE SCALE GENOMIC DNA]</scope>
    <source>
        <strain evidence="1 2">LW9</strain>
    </source>
</reference>
<gene>
    <name evidence="1" type="ORF">B879_04237</name>
</gene>
<evidence type="ECO:0000313" key="2">
    <source>
        <dbReference type="Proteomes" id="UP000004478"/>
    </source>
</evidence>
<protein>
    <submittedName>
        <fullName evidence="1">Uncharacterized protein</fullName>
    </submittedName>
</protein>
<dbReference type="AlphaFoldDB" id="K1KSN0"/>
<comment type="caution">
    <text evidence="1">The sequence shown here is derived from an EMBL/GenBank/DDBJ whole genome shotgun (WGS) entry which is preliminary data.</text>
</comment>
<sequence length="71" mass="7364">MISSAWLPAASWALYVTIVTPKGKGSLNVRPSLLVPITTISVSQLSVAVATGNSINASQNEEDPLNSRSPG</sequence>
<evidence type="ECO:0000313" key="1">
    <source>
        <dbReference type="EMBL" id="EKB47170.1"/>
    </source>
</evidence>